<protein>
    <submittedName>
        <fullName evidence="2">Uncharacterized protein</fullName>
    </submittedName>
</protein>
<dbReference type="AlphaFoldDB" id="A0A7K0KCI3"/>
<feature type="region of interest" description="Disordered" evidence="1">
    <location>
        <begin position="152"/>
        <end position="262"/>
    </location>
</feature>
<evidence type="ECO:0000313" key="3">
    <source>
        <dbReference type="Proteomes" id="UP000438914"/>
    </source>
</evidence>
<evidence type="ECO:0000313" key="2">
    <source>
        <dbReference type="EMBL" id="MST83632.1"/>
    </source>
</evidence>
<dbReference type="Proteomes" id="UP000438914">
    <property type="component" value="Unassembled WGS sequence"/>
</dbReference>
<accession>A0A7K0KCI3</accession>
<dbReference type="EMBL" id="VUNG01000004">
    <property type="protein sequence ID" value="MST83632.1"/>
    <property type="molecule type" value="Genomic_DNA"/>
</dbReference>
<organism evidence="2 3">
    <name type="scientific">Hallella mizrahii</name>
    <dbReference type="NCBI Taxonomy" id="2606637"/>
    <lineage>
        <taxon>Bacteria</taxon>
        <taxon>Pseudomonadati</taxon>
        <taxon>Bacteroidota</taxon>
        <taxon>Bacteroidia</taxon>
        <taxon>Bacteroidales</taxon>
        <taxon>Prevotellaceae</taxon>
        <taxon>Hallella</taxon>
    </lineage>
</organism>
<feature type="compositionally biased region" description="Polar residues" evidence="1">
    <location>
        <begin position="91"/>
        <end position="110"/>
    </location>
</feature>
<feature type="compositionally biased region" description="Basic and acidic residues" evidence="1">
    <location>
        <begin position="183"/>
        <end position="194"/>
    </location>
</feature>
<dbReference type="RefSeq" id="WP_154533215.1">
    <property type="nucleotide sequence ID" value="NZ_VUNG01000004.1"/>
</dbReference>
<sequence length="348" mass="38837">MIYVFGYSGMIVYDLFLKKEPVEFMPKPKDVDIDISDEAGQFKPIAVGKDEPKHQPATSQRPADQKPDEGIAAAQSNTDGQVEESSEEQKSATTSAESYSPSAIPFQSDNDNTEGKPSDDIEPLPTDAETKKRINELVKLKRREILAEEMTALTEAWDDNEPNKEGAGTEKSTQNVETDEPTEDKTAEVKKEPSDAVEPYDLEVRFIGPEPTVSPEVSNAKGEELSKGKNPSKSDFQEKTSAKPAPAKKPRPPKPLKQPEFRSDAYFDILKVQIDDSKQQTKLQGAQTAEQVSKEAKQVSLDEAQITLRQINNLWEKKESERVLDEDELQAIEKSERSNREAPPEFNI</sequence>
<gene>
    <name evidence="2" type="ORF">FYJ73_02885</name>
</gene>
<evidence type="ECO:0000256" key="1">
    <source>
        <dbReference type="SAM" id="MobiDB-lite"/>
    </source>
</evidence>
<feature type="region of interest" description="Disordered" evidence="1">
    <location>
        <begin position="35"/>
        <end position="132"/>
    </location>
</feature>
<proteinExistence type="predicted"/>
<reference evidence="2 3" key="1">
    <citation type="submission" date="2019-08" db="EMBL/GenBank/DDBJ databases">
        <title>In-depth cultivation of the pig gut microbiome towards novel bacterial diversity and tailored functional studies.</title>
        <authorList>
            <person name="Wylensek D."/>
            <person name="Hitch T.C.A."/>
            <person name="Clavel T."/>
        </authorList>
    </citation>
    <scope>NUCLEOTIDE SEQUENCE [LARGE SCALE GENOMIC DNA]</scope>
    <source>
        <strain evidence="2 3">LKV-178-WT-2A</strain>
    </source>
</reference>
<comment type="caution">
    <text evidence="2">The sequence shown here is derived from an EMBL/GenBank/DDBJ whole genome shotgun (WGS) entry which is preliminary data.</text>
</comment>
<keyword evidence="3" id="KW-1185">Reference proteome</keyword>
<name>A0A7K0KCI3_9BACT</name>